<protein>
    <submittedName>
        <fullName evidence="2">DUF4123 domain-containing protein</fullName>
    </submittedName>
</protein>
<name>A0ABY6N010_9ALTE</name>
<evidence type="ECO:0000313" key="2">
    <source>
        <dbReference type="EMBL" id="UZE95426.1"/>
    </source>
</evidence>
<dbReference type="RefSeq" id="WP_265046915.1">
    <property type="nucleotide sequence ID" value="NZ_CP100390.1"/>
</dbReference>
<organism evidence="2 3">
    <name type="scientific">Alkalimarinus alittae</name>
    <dbReference type="NCBI Taxonomy" id="2961619"/>
    <lineage>
        <taxon>Bacteria</taxon>
        <taxon>Pseudomonadati</taxon>
        <taxon>Pseudomonadota</taxon>
        <taxon>Gammaproteobacteria</taxon>
        <taxon>Alteromonadales</taxon>
        <taxon>Alteromonadaceae</taxon>
        <taxon>Alkalimarinus</taxon>
    </lineage>
</organism>
<dbReference type="InterPro" id="IPR025391">
    <property type="entry name" value="DUF4123"/>
</dbReference>
<reference evidence="2" key="1">
    <citation type="submission" date="2022-06" db="EMBL/GenBank/DDBJ databases">
        <title>Alkalimarinus sp. nov., isolated from gut of a Alitta virens.</title>
        <authorList>
            <person name="Yang A.I."/>
            <person name="Shin N.-R."/>
        </authorList>
    </citation>
    <scope>NUCLEOTIDE SEQUENCE</scope>
    <source>
        <strain evidence="2">A2M4</strain>
    </source>
</reference>
<proteinExistence type="predicted"/>
<dbReference type="Pfam" id="PF13503">
    <property type="entry name" value="DUF4123"/>
    <property type="match status" value="1"/>
</dbReference>
<sequence>MSSLKSDPQLAALGLPETDAFDYLLIDGIKMEPVLKWVYQHIDNPEWYPLYKNTRYQDVIDLSPCLVKVSIDSDIPYLFESELGPKGSAIWVRSPYELEVLGSTLSRLLWITTEGGRYLHYRFYDPTSLSRLIPALTPDECAELYRGIESITWFNAQQQTWQKMTLSIPEAPLLQSSGVVFKPQWLDAILTANE</sequence>
<dbReference type="Proteomes" id="UP001163739">
    <property type="component" value="Chromosome"/>
</dbReference>
<evidence type="ECO:0000313" key="3">
    <source>
        <dbReference type="Proteomes" id="UP001163739"/>
    </source>
</evidence>
<gene>
    <name evidence="2" type="ORF">NKI27_15325</name>
</gene>
<dbReference type="EMBL" id="CP100390">
    <property type="protein sequence ID" value="UZE95426.1"/>
    <property type="molecule type" value="Genomic_DNA"/>
</dbReference>
<feature type="domain" description="DUF4123" evidence="1">
    <location>
        <begin position="23"/>
        <end position="141"/>
    </location>
</feature>
<accession>A0ABY6N010</accession>
<keyword evidence="3" id="KW-1185">Reference proteome</keyword>
<evidence type="ECO:0000259" key="1">
    <source>
        <dbReference type="Pfam" id="PF13503"/>
    </source>
</evidence>